<sequence>MSVEGLQQTAGGGQVLACFDVPGGKAKSGAEAGEAGMAVDGENQDFAGNGEPQHMGYFDVELNNYADMPIFERRNVVSHTFDIFGEDVLPFLSNDYAMLTL</sequence>
<dbReference type="AlphaFoldDB" id="A0A7S3E3C8"/>
<name>A0A7S3E3C8_9CHLO</name>
<protein>
    <submittedName>
        <fullName evidence="1">Uncharacterized protein</fullName>
    </submittedName>
</protein>
<evidence type="ECO:0000313" key="1">
    <source>
        <dbReference type="EMBL" id="CAE0023202.1"/>
    </source>
</evidence>
<proteinExistence type="predicted"/>
<reference evidence="1" key="1">
    <citation type="submission" date="2021-01" db="EMBL/GenBank/DDBJ databases">
        <authorList>
            <person name="Corre E."/>
            <person name="Pelletier E."/>
            <person name="Niang G."/>
            <person name="Scheremetjew M."/>
            <person name="Finn R."/>
            <person name="Kale V."/>
            <person name="Holt S."/>
            <person name="Cochrane G."/>
            <person name="Meng A."/>
            <person name="Brown T."/>
            <person name="Cohen L."/>
        </authorList>
    </citation>
    <scope>NUCLEOTIDE SEQUENCE</scope>
    <source>
        <strain evidence="1">RCC856</strain>
    </source>
</reference>
<dbReference type="EMBL" id="HBHU01009673">
    <property type="protein sequence ID" value="CAE0023202.1"/>
    <property type="molecule type" value="Transcribed_RNA"/>
</dbReference>
<organism evidence="1">
    <name type="scientific">Chloropicon laureae</name>
    <dbReference type="NCBI Taxonomy" id="464258"/>
    <lineage>
        <taxon>Eukaryota</taxon>
        <taxon>Viridiplantae</taxon>
        <taxon>Chlorophyta</taxon>
        <taxon>Chloropicophyceae</taxon>
        <taxon>Chloropicales</taxon>
        <taxon>Chloropicaceae</taxon>
        <taxon>Chloropicon</taxon>
    </lineage>
</organism>
<gene>
    <name evidence="1" type="ORF">CLAU1311_LOCUS6322</name>
</gene>
<accession>A0A7S3E3C8</accession>